<keyword evidence="3" id="KW-1185">Reference proteome</keyword>
<name>A0A6N7Q388_9BACT</name>
<comment type="caution">
    <text evidence="2">The sequence shown here is derived from an EMBL/GenBank/DDBJ whole genome shotgun (WGS) entry which is preliminary data.</text>
</comment>
<accession>A0A6N7Q388</accession>
<reference evidence="2 3" key="1">
    <citation type="submission" date="2019-10" db="EMBL/GenBank/DDBJ databases">
        <title>A soil myxobacterium in the family Polyangiaceae.</title>
        <authorList>
            <person name="Li Y."/>
            <person name="Wang J."/>
        </authorList>
    </citation>
    <scope>NUCLEOTIDE SEQUENCE [LARGE SCALE GENOMIC DNA]</scope>
    <source>
        <strain evidence="2 3">DSM 14734</strain>
    </source>
</reference>
<dbReference type="AlphaFoldDB" id="A0A6N7Q388"/>
<evidence type="ECO:0000256" key="1">
    <source>
        <dbReference type="SAM" id="Phobius"/>
    </source>
</evidence>
<dbReference type="InterPro" id="IPR024623">
    <property type="entry name" value="YtxH"/>
</dbReference>
<dbReference type="EMBL" id="WJIE01000019">
    <property type="protein sequence ID" value="MRG97676.1"/>
    <property type="molecule type" value="Genomic_DNA"/>
</dbReference>
<dbReference type="RefSeq" id="WP_153824452.1">
    <property type="nucleotide sequence ID" value="NZ_WJIE01000019.1"/>
</dbReference>
<dbReference type="Proteomes" id="UP000440224">
    <property type="component" value="Unassembled WGS sequence"/>
</dbReference>
<keyword evidence="1" id="KW-0472">Membrane</keyword>
<evidence type="ECO:0000313" key="2">
    <source>
        <dbReference type="EMBL" id="MRG97676.1"/>
    </source>
</evidence>
<dbReference type="Pfam" id="PF12732">
    <property type="entry name" value="YtxH"/>
    <property type="match status" value="1"/>
</dbReference>
<dbReference type="OrthoDB" id="5519709at2"/>
<feature type="transmembrane region" description="Helical" evidence="1">
    <location>
        <begin position="24"/>
        <end position="47"/>
    </location>
</feature>
<proteinExistence type="predicted"/>
<sequence length="102" mass="11131">MKNYGFIQRLSDSFPYERKSSASWLLPASLGVGLGVALGVGIGLLYAPRTGAETRERLREGADRVKDRARFAAGRVKGELESAASQVRERSFATSNEIGQNR</sequence>
<keyword evidence="1" id="KW-1133">Transmembrane helix</keyword>
<evidence type="ECO:0000313" key="3">
    <source>
        <dbReference type="Proteomes" id="UP000440224"/>
    </source>
</evidence>
<gene>
    <name evidence="2" type="ORF">GF068_38000</name>
</gene>
<keyword evidence="1" id="KW-0812">Transmembrane</keyword>
<organism evidence="2 3">
    <name type="scientific">Polyangium spumosum</name>
    <dbReference type="NCBI Taxonomy" id="889282"/>
    <lineage>
        <taxon>Bacteria</taxon>
        <taxon>Pseudomonadati</taxon>
        <taxon>Myxococcota</taxon>
        <taxon>Polyangia</taxon>
        <taxon>Polyangiales</taxon>
        <taxon>Polyangiaceae</taxon>
        <taxon>Polyangium</taxon>
    </lineage>
</organism>
<protein>
    <submittedName>
        <fullName evidence="2">YtxH domain-containing protein</fullName>
    </submittedName>
</protein>